<proteinExistence type="predicted"/>
<evidence type="ECO:0000256" key="1">
    <source>
        <dbReference type="SAM" id="Phobius"/>
    </source>
</evidence>
<evidence type="ECO:0000313" key="2">
    <source>
        <dbReference type="EMBL" id="KWA53100.1"/>
    </source>
</evidence>
<feature type="transmembrane region" description="Helical" evidence="1">
    <location>
        <begin position="29"/>
        <end position="48"/>
    </location>
</feature>
<name>A0A125JGH0_9BURK</name>
<keyword evidence="1" id="KW-1133">Transmembrane helix</keyword>
<protein>
    <submittedName>
        <fullName evidence="2">Uncharacterized protein</fullName>
    </submittedName>
</protein>
<dbReference type="EMBL" id="LPHB01000086">
    <property type="protein sequence ID" value="KWA53100.1"/>
    <property type="molecule type" value="Genomic_DNA"/>
</dbReference>
<dbReference type="AlphaFoldDB" id="A0A125JGH0"/>
<evidence type="ECO:0000313" key="3">
    <source>
        <dbReference type="Proteomes" id="UP000068603"/>
    </source>
</evidence>
<comment type="caution">
    <text evidence="2">The sequence shown here is derived from an EMBL/GenBank/DDBJ whole genome shotgun (WGS) entry which is preliminary data.</text>
</comment>
<sequence length="64" mass="6680">MTTALHAARAVGRTVHGDRRARLVRIARVGSVSLALAALVAWSFAGYLTPDALLSLLTGFSLCG</sequence>
<reference evidence="2 3" key="1">
    <citation type="submission" date="2015-11" db="EMBL/GenBank/DDBJ databases">
        <title>Expanding the genomic diversity of Burkholderia species for the development of highly accurate diagnostics.</title>
        <authorList>
            <person name="Sahl J."/>
            <person name="Keim P."/>
            <person name="Wagner D."/>
        </authorList>
    </citation>
    <scope>NUCLEOTIDE SEQUENCE [LARGE SCALE GENOMIC DNA]</scope>
    <source>
        <strain evidence="2 3">MSMB1960WGS</strain>
    </source>
</reference>
<gene>
    <name evidence="2" type="ORF">WT44_30065</name>
</gene>
<accession>A0A125JGH0</accession>
<keyword evidence="1" id="KW-0472">Membrane</keyword>
<keyword evidence="1" id="KW-0812">Transmembrane</keyword>
<dbReference type="STRING" id="1503054.WT74_20205"/>
<dbReference type="Proteomes" id="UP000068603">
    <property type="component" value="Unassembled WGS sequence"/>
</dbReference>
<organism evidence="2">
    <name type="scientific">Burkholderia stagnalis</name>
    <dbReference type="NCBI Taxonomy" id="1503054"/>
    <lineage>
        <taxon>Bacteria</taxon>
        <taxon>Pseudomonadati</taxon>
        <taxon>Pseudomonadota</taxon>
        <taxon>Betaproteobacteria</taxon>
        <taxon>Burkholderiales</taxon>
        <taxon>Burkholderiaceae</taxon>
        <taxon>Burkholderia</taxon>
        <taxon>Burkholderia cepacia complex</taxon>
    </lineage>
</organism>
<dbReference type="RefSeq" id="WP_060149985.1">
    <property type="nucleotide sequence ID" value="NZ_LPGD01000092.1"/>
</dbReference>